<evidence type="ECO:0000313" key="3">
    <source>
        <dbReference type="Proteomes" id="UP000601435"/>
    </source>
</evidence>
<accession>A0A813B809</accession>
<proteinExistence type="predicted"/>
<protein>
    <submittedName>
        <fullName evidence="2">Uncharacterized protein</fullName>
    </submittedName>
</protein>
<dbReference type="OrthoDB" id="10267149at2759"/>
<organism evidence="2 3">
    <name type="scientific">Symbiodinium necroappetens</name>
    <dbReference type="NCBI Taxonomy" id="1628268"/>
    <lineage>
        <taxon>Eukaryota</taxon>
        <taxon>Sar</taxon>
        <taxon>Alveolata</taxon>
        <taxon>Dinophyceae</taxon>
        <taxon>Suessiales</taxon>
        <taxon>Symbiodiniaceae</taxon>
        <taxon>Symbiodinium</taxon>
    </lineage>
</organism>
<dbReference type="AlphaFoldDB" id="A0A813B809"/>
<keyword evidence="3" id="KW-1185">Reference proteome</keyword>
<dbReference type="EMBL" id="CAJNJA010068208">
    <property type="protein sequence ID" value="CAE7894128.1"/>
    <property type="molecule type" value="Genomic_DNA"/>
</dbReference>
<name>A0A813B809_9DINO</name>
<dbReference type="Proteomes" id="UP000601435">
    <property type="component" value="Unassembled WGS sequence"/>
</dbReference>
<feature type="region of interest" description="Disordered" evidence="1">
    <location>
        <begin position="84"/>
        <end position="111"/>
    </location>
</feature>
<reference evidence="2" key="1">
    <citation type="submission" date="2021-02" db="EMBL/GenBank/DDBJ databases">
        <authorList>
            <person name="Dougan E. K."/>
            <person name="Rhodes N."/>
            <person name="Thang M."/>
            <person name="Chan C."/>
        </authorList>
    </citation>
    <scope>NUCLEOTIDE SEQUENCE</scope>
</reference>
<gene>
    <name evidence="2" type="ORF">SNEC2469_LOCUS29868</name>
</gene>
<evidence type="ECO:0000313" key="2">
    <source>
        <dbReference type="EMBL" id="CAE7894128.1"/>
    </source>
</evidence>
<comment type="caution">
    <text evidence="2">The sequence shown here is derived from an EMBL/GenBank/DDBJ whole genome shotgun (WGS) entry which is preliminary data.</text>
</comment>
<sequence>MYFTWSKTHCLEMTDAMAQRVLEQVFLKVGKAGAPLLSQGIVENDFYRVCYSMDVLDTNGRKGIPRGQIALLFQELSRTLQQKLAERDNRKHPYRARKDTRASPEKKRVDHAPGMHEIRGSAQLSVLLEML</sequence>
<feature type="non-terminal residue" evidence="2">
    <location>
        <position position="1"/>
    </location>
</feature>
<evidence type="ECO:0000256" key="1">
    <source>
        <dbReference type="SAM" id="MobiDB-lite"/>
    </source>
</evidence>